<accession>A0ABN1CIZ9</accession>
<proteinExistence type="predicted"/>
<name>A0ABN1CIZ9_SACER</name>
<sequence length="281" mass="29735">MTMRVTGYCYPWDVEDGFAERVAGLGVDEVAVAVSYHGARAATPWSARRSAVVARHAALYRPVRGEVWGRLRPAAPDWTGSEDSAGEAVAALRAGGVEVAAWLVLTHNSLLGTRFPDLAVRNCFDERYPWALCPAHEDVRDYAARLTAEGLAGRRSVLAEVGPGRRVVLHGSADPWATGALPGLTPEAASEVDSVVLQCWKPGEKSVNAVAAARTEFPSEVDVGAYVTAVAAQPVDMSDHVRGLGSAGASELHLYHLGLAGPARWSDLRAAVSRAHAAEPA</sequence>
<gene>
    <name evidence="1" type="ORF">GCM10009533_17970</name>
</gene>
<protein>
    <recommendedName>
        <fullName evidence="3">Sugar phosphate isomerase/epimerase</fullName>
    </recommendedName>
</protein>
<evidence type="ECO:0000313" key="2">
    <source>
        <dbReference type="Proteomes" id="UP001500729"/>
    </source>
</evidence>
<dbReference type="Proteomes" id="UP001500729">
    <property type="component" value="Unassembled WGS sequence"/>
</dbReference>
<evidence type="ECO:0008006" key="3">
    <source>
        <dbReference type="Google" id="ProtNLM"/>
    </source>
</evidence>
<reference evidence="1 2" key="1">
    <citation type="journal article" date="2019" name="Int. J. Syst. Evol. Microbiol.">
        <title>The Global Catalogue of Microorganisms (GCM) 10K type strain sequencing project: providing services to taxonomists for standard genome sequencing and annotation.</title>
        <authorList>
            <consortium name="The Broad Institute Genomics Platform"/>
            <consortium name="The Broad Institute Genome Sequencing Center for Infectious Disease"/>
            <person name="Wu L."/>
            <person name="Ma J."/>
        </authorList>
    </citation>
    <scope>NUCLEOTIDE SEQUENCE [LARGE SCALE GENOMIC DNA]</scope>
    <source>
        <strain evidence="1 2">JCM 10303</strain>
    </source>
</reference>
<keyword evidence="2" id="KW-1185">Reference proteome</keyword>
<dbReference type="EMBL" id="BAAAGS010000008">
    <property type="protein sequence ID" value="GAA0519220.1"/>
    <property type="molecule type" value="Genomic_DNA"/>
</dbReference>
<organism evidence="1 2">
    <name type="scientific">Saccharopolyspora erythraea</name>
    <name type="common">Streptomyces erythraeus</name>
    <dbReference type="NCBI Taxonomy" id="1836"/>
    <lineage>
        <taxon>Bacteria</taxon>
        <taxon>Bacillati</taxon>
        <taxon>Actinomycetota</taxon>
        <taxon>Actinomycetes</taxon>
        <taxon>Pseudonocardiales</taxon>
        <taxon>Pseudonocardiaceae</taxon>
        <taxon>Saccharopolyspora</taxon>
    </lineage>
</organism>
<comment type="caution">
    <text evidence="1">The sequence shown here is derived from an EMBL/GenBank/DDBJ whole genome shotgun (WGS) entry which is preliminary data.</text>
</comment>
<evidence type="ECO:0000313" key="1">
    <source>
        <dbReference type="EMBL" id="GAA0519220.1"/>
    </source>
</evidence>